<dbReference type="HOGENOM" id="CLU_045443_0_0_1"/>
<gene>
    <name evidence="2" type="ORF">PICST_66779</name>
</gene>
<dbReference type="KEGG" id="pic:PICST_66779"/>
<organism evidence="2 3">
    <name type="scientific">Scheffersomyces stipitis (strain ATCC 58785 / CBS 6054 / NBRC 10063 / NRRL Y-11545)</name>
    <name type="common">Yeast</name>
    <name type="synonym">Pichia stipitis</name>
    <dbReference type="NCBI Taxonomy" id="322104"/>
    <lineage>
        <taxon>Eukaryota</taxon>
        <taxon>Fungi</taxon>
        <taxon>Dikarya</taxon>
        <taxon>Ascomycota</taxon>
        <taxon>Saccharomycotina</taxon>
        <taxon>Pichiomycetes</taxon>
        <taxon>Debaryomycetaceae</taxon>
        <taxon>Scheffersomyces</taxon>
    </lineage>
</organism>
<keyword evidence="1" id="KW-1133">Transmembrane helix</keyword>
<protein>
    <submittedName>
        <fullName evidence="2">Uncharacterized protein</fullName>
    </submittedName>
</protein>
<feature type="transmembrane region" description="Helical" evidence="1">
    <location>
        <begin position="179"/>
        <end position="206"/>
    </location>
</feature>
<feature type="transmembrane region" description="Helical" evidence="1">
    <location>
        <begin position="57"/>
        <end position="77"/>
    </location>
</feature>
<dbReference type="EMBL" id="CP000496">
    <property type="protein sequence ID" value="ABN64249.2"/>
    <property type="molecule type" value="Genomic_DNA"/>
</dbReference>
<dbReference type="GeneID" id="4836681"/>
<keyword evidence="1" id="KW-0472">Membrane</keyword>
<name>A3LN11_PICST</name>
<dbReference type="PANTHER" id="PTHR38421">
    <property type="entry name" value="TRANSMEMBRANE PROTEIN USGS"/>
    <property type="match status" value="1"/>
</dbReference>
<evidence type="ECO:0000313" key="3">
    <source>
        <dbReference type="Proteomes" id="UP000002258"/>
    </source>
</evidence>
<dbReference type="eggNOG" id="ENOG502QW50">
    <property type="taxonomic scope" value="Eukaryota"/>
</dbReference>
<keyword evidence="1" id="KW-0812">Transmembrane</keyword>
<dbReference type="OMA" id="FMESLKW"/>
<sequence length="359" mass="41234">MASPIFISNPSESFSISIVLRGIQLGYLSTYRCLQNPRILYHSNFWPSLITIVKLSLLLYILLNGPLFITKIFFICINSLKISSINNYVLENIFNINIFLISLYGSYLDTTADELFMASLNFSDSVLSSRYYANLSRFQNDTVRINSQQSAGDTTWQRVRFLFKRSSHFKNFLNRYFQYYLFNFGIFLLICYPGKMSTVVLGLISFQVLSDKLGAVPSILLITLLNMLPCHYTAQVLITFYGSSNLSYDLLAPYFQRLNMTKYEKKQWINSRNGVLFGFGLVNYLMINTFPQFAIVLYALAQLNMAYLVTKITDVPPDQANKLISWTSSQLLWSDQYKLVSGKFIDDPFVPIPGSFIFS</sequence>
<feature type="transmembrane region" description="Helical" evidence="1">
    <location>
        <begin position="275"/>
        <end position="301"/>
    </location>
</feature>
<dbReference type="InParanoid" id="A3LN11"/>
<accession>A3LN11</accession>
<dbReference type="RefSeq" id="XP_001382278.2">
    <property type="nucleotide sequence ID" value="XM_001382241.1"/>
</dbReference>
<evidence type="ECO:0000256" key="1">
    <source>
        <dbReference type="SAM" id="Phobius"/>
    </source>
</evidence>
<feature type="transmembrane region" description="Helical" evidence="1">
    <location>
        <begin position="218"/>
        <end position="241"/>
    </location>
</feature>
<feature type="transmembrane region" description="Helical" evidence="1">
    <location>
        <begin position="89"/>
        <end position="107"/>
    </location>
</feature>
<evidence type="ECO:0000313" key="2">
    <source>
        <dbReference type="EMBL" id="ABN64249.2"/>
    </source>
</evidence>
<dbReference type="AlphaFoldDB" id="A3LN11"/>
<reference evidence="2 3" key="1">
    <citation type="journal article" date="2007" name="Nat. Biotechnol.">
        <title>Genome sequence of the lignocellulose-bioconverting and xylose-fermenting yeast Pichia stipitis.</title>
        <authorList>
            <person name="Jeffries T.W."/>
            <person name="Grigoriev I.V."/>
            <person name="Grimwood J."/>
            <person name="Laplaza J.M."/>
            <person name="Aerts A."/>
            <person name="Salamov A."/>
            <person name="Schmutz J."/>
            <person name="Lindquist E."/>
            <person name="Dehal P."/>
            <person name="Shapiro H."/>
            <person name="Jin Y.S."/>
            <person name="Passoth V."/>
            <person name="Richardson P.M."/>
        </authorList>
    </citation>
    <scope>NUCLEOTIDE SEQUENCE [LARGE SCALE GENOMIC DNA]</scope>
    <source>
        <strain evidence="3">ATCC 58785 / CBS 6054 / NBRC 10063 / NRRL Y-11545</strain>
    </source>
</reference>
<proteinExistence type="predicted"/>
<keyword evidence="3" id="KW-1185">Reference proteome</keyword>
<dbReference type="PANTHER" id="PTHR38421:SF1">
    <property type="entry name" value="TRANSMEMBRANE PROTEIN"/>
    <property type="match status" value="1"/>
</dbReference>
<dbReference type="Proteomes" id="UP000002258">
    <property type="component" value="Chromosome 2"/>
</dbReference>
<dbReference type="OrthoDB" id="10041630at2759"/>